<evidence type="ECO:0000256" key="2">
    <source>
        <dbReference type="ARBA" id="ARBA00022679"/>
    </source>
</evidence>
<protein>
    <submittedName>
        <fullName evidence="4">4'-phosphopantetheinyl transferase superfamily protein</fullName>
    </submittedName>
</protein>
<sequence>MILYYCQEEKHKNKEGERLIGRALNDYLKIGNPQPIDEKVQMDIADTVILRGHKGKPFFKEYNVEFSVSHTEQLWVCLMADYPVGVDVQKRRTVNRHAVAKRFFTKLEQEYIHEFGEIGFFDVWCRKEAYVKYTGKGFADQGFSTFSVVDEQLKLTEHIDGIWVHSLDFSKESAIGTQIAGAFCTQKKEELWIKRL</sequence>
<comment type="similarity">
    <text evidence="1">Belongs to the P-Pant transferase superfamily. Gsp/Sfp/HetI/AcpT family.</text>
</comment>
<dbReference type="GO" id="GO:0019878">
    <property type="term" value="P:lysine biosynthetic process via aminoadipic acid"/>
    <property type="evidence" value="ECO:0007669"/>
    <property type="project" value="TreeGrafter"/>
</dbReference>
<dbReference type="GO" id="GO:0000287">
    <property type="term" value="F:magnesium ion binding"/>
    <property type="evidence" value="ECO:0007669"/>
    <property type="project" value="InterPro"/>
</dbReference>
<keyword evidence="5" id="KW-1185">Reference proteome</keyword>
<keyword evidence="2 4" id="KW-0808">Transferase</keyword>
<dbReference type="InterPro" id="IPR050559">
    <property type="entry name" value="P-Pant_transferase_sf"/>
</dbReference>
<dbReference type="Gene3D" id="3.90.470.20">
    <property type="entry name" value="4'-phosphopantetheinyl transferase domain"/>
    <property type="match status" value="1"/>
</dbReference>
<reference evidence="4" key="1">
    <citation type="submission" date="2021-02" db="EMBL/GenBank/DDBJ databases">
        <title>Abyssanaerobacter marinus gen.nov., sp., nov, anaerobic bacterium isolated from the Onnuri vent field of Indian Ocean and suggestion of Mogibacteriaceae fam. nov., and proposal of reclassification of ambiguous this family's genus member.</title>
        <authorList>
            <person name="Kim Y.J."/>
            <person name="Yang J.-A."/>
        </authorList>
    </citation>
    <scope>NUCLEOTIDE SEQUENCE</scope>
    <source>
        <strain evidence="4">DSM 2634</strain>
    </source>
</reference>
<evidence type="ECO:0000313" key="4">
    <source>
        <dbReference type="EMBL" id="MBN7772872.1"/>
    </source>
</evidence>
<dbReference type="GO" id="GO:0008897">
    <property type="term" value="F:holo-[acyl-carrier-protein] synthase activity"/>
    <property type="evidence" value="ECO:0007669"/>
    <property type="project" value="InterPro"/>
</dbReference>
<evidence type="ECO:0000259" key="3">
    <source>
        <dbReference type="Pfam" id="PF01648"/>
    </source>
</evidence>
<dbReference type="RefSeq" id="WP_206581641.1">
    <property type="nucleotide sequence ID" value="NZ_JAFJZZ010000001.1"/>
</dbReference>
<proteinExistence type="inferred from homology"/>
<feature type="domain" description="4'-phosphopantetheinyl transferase" evidence="3">
    <location>
        <begin position="83"/>
        <end position="151"/>
    </location>
</feature>
<organism evidence="4 5">
    <name type="scientific">Clostridium aminobutyricum</name>
    <dbReference type="NCBI Taxonomy" id="33953"/>
    <lineage>
        <taxon>Bacteria</taxon>
        <taxon>Bacillati</taxon>
        <taxon>Bacillota</taxon>
        <taxon>Clostridia</taxon>
        <taxon>Eubacteriales</taxon>
        <taxon>Clostridiaceae</taxon>
        <taxon>Clostridium</taxon>
    </lineage>
</organism>
<dbReference type="PANTHER" id="PTHR12215:SF10">
    <property type="entry name" value="L-AMINOADIPATE-SEMIALDEHYDE DEHYDROGENASE-PHOSPHOPANTETHEINYL TRANSFERASE"/>
    <property type="match status" value="1"/>
</dbReference>
<dbReference type="Proteomes" id="UP000664545">
    <property type="component" value="Unassembled WGS sequence"/>
</dbReference>
<dbReference type="Pfam" id="PF01648">
    <property type="entry name" value="ACPS"/>
    <property type="match status" value="1"/>
</dbReference>
<comment type="caution">
    <text evidence="4">The sequence shown here is derived from an EMBL/GenBank/DDBJ whole genome shotgun (WGS) entry which is preliminary data.</text>
</comment>
<dbReference type="InterPro" id="IPR008278">
    <property type="entry name" value="4-PPantetheinyl_Trfase_dom"/>
</dbReference>
<evidence type="ECO:0000313" key="5">
    <source>
        <dbReference type="Proteomes" id="UP000664545"/>
    </source>
</evidence>
<dbReference type="PANTHER" id="PTHR12215">
    <property type="entry name" value="PHOSPHOPANTETHEINE TRANSFERASE"/>
    <property type="match status" value="1"/>
</dbReference>
<name>A0A939IH01_CLOAM</name>
<dbReference type="GO" id="GO:0005829">
    <property type="term" value="C:cytosol"/>
    <property type="evidence" value="ECO:0007669"/>
    <property type="project" value="TreeGrafter"/>
</dbReference>
<dbReference type="InterPro" id="IPR037143">
    <property type="entry name" value="4-PPantetheinyl_Trfase_dom_sf"/>
</dbReference>
<evidence type="ECO:0000256" key="1">
    <source>
        <dbReference type="ARBA" id="ARBA00010990"/>
    </source>
</evidence>
<gene>
    <name evidence="4" type="ORF">JYB65_05800</name>
</gene>
<dbReference type="EMBL" id="JAFJZZ010000001">
    <property type="protein sequence ID" value="MBN7772872.1"/>
    <property type="molecule type" value="Genomic_DNA"/>
</dbReference>
<dbReference type="SUPFAM" id="SSF56214">
    <property type="entry name" value="4'-phosphopantetheinyl transferase"/>
    <property type="match status" value="2"/>
</dbReference>
<dbReference type="AlphaFoldDB" id="A0A939IH01"/>
<accession>A0A939IH01</accession>